<dbReference type="InterPro" id="IPR022657">
    <property type="entry name" value="De-COase2_CS"/>
</dbReference>
<evidence type="ECO:0000256" key="9">
    <source>
        <dbReference type="SAM" id="MobiDB-lite"/>
    </source>
</evidence>
<evidence type="ECO:0000256" key="7">
    <source>
        <dbReference type="PIRSR" id="PIRSR600183-50"/>
    </source>
</evidence>
<comment type="function">
    <text evidence="5">Specifically catalyzes the decarboxylation of meso-diaminopimelate (meso-DAP) to L-lysine.</text>
</comment>
<dbReference type="UniPathway" id="UPA00034">
    <property type="reaction ID" value="UER00027"/>
</dbReference>
<evidence type="ECO:0000256" key="3">
    <source>
        <dbReference type="ARBA" id="ARBA00022898"/>
    </source>
</evidence>
<evidence type="ECO:0000256" key="4">
    <source>
        <dbReference type="ARBA" id="ARBA00023239"/>
    </source>
</evidence>
<dbReference type="InterPro" id="IPR000183">
    <property type="entry name" value="Orn/DAP/Arg_de-COase"/>
</dbReference>
<keyword evidence="5 8" id="KW-0457">Lysine biosynthesis</keyword>
<evidence type="ECO:0000259" key="10">
    <source>
        <dbReference type="Pfam" id="PF02784"/>
    </source>
</evidence>
<dbReference type="AlphaFoldDB" id="M0EHW8"/>
<comment type="caution">
    <text evidence="11">The sequence shown here is derived from an EMBL/GenBank/DDBJ whole genome shotgun (WGS) entry which is preliminary data.</text>
</comment>
<comment type="cofactor">
    <cofactor evidence="1 5 7 8">
        <name>pyridoxal 5'-phosphate</name>
        <dbReference type="ChEBI" id="CHEBI:597326"/>
    </cofactor>
</comment>
<proteinExistence type="inferred from homology"/>
<dbReference type="GO" id="GO:0009089">
    <property type="term" value="P:lysine biosynthetic process via diaminopimelate"/>
    <property type="evidence" value="ECO:0007669"/>
    <property type="project" value="UniProtKB-UniRule"/>
</dbReference>
<dbReference type="PRINTS" id="PR01179">
    <property type="entry name" value="ODADCRBXLASE"/>
</dbReference>
<reference evidence="11 12" key="1">
    <citation type="journal article" date="2014" name="PLoS Genet.">
        <title>Phylogenetically driven sequencing of extremely halophilic archaea reveals strategies for static and dynamic osmo-response.</title>
        <authorList>
            <person name="Becker E.A."/>
            <person name="Seitzer P.M."/>
            <person name="Tritt A."/>
            <person name="Larsen D."/>
            <person name="Krusor M."/>
            <person name="Yao A.I."/>
            <person name="Wu D."/>
            <person name="Madern D."/>
            <person name="Eisen J.A."/>
            <person name="Darling A.E."/>
            <person name="Facciotti M.T."/>
        </authorList>
    </citation>
    <scope>NUCLEOTIDE SEQUENCE [LARGE SCALE GENOMIC DNA]</scope>
    <source>
        <strain evidence="11 12">JCM 9100</strain>
    </source>
</reference>
<name>M0EHW8_9EURY</name>
<keyword evidence="3 5" id="KW-0663">Pyridoxal phosphate</keyword>
<feature type="binding site" evidence="5">
    <location>
        <begin position="305"/>
        <end position="308"/>
    </location>
    <ligand>
        <name>pyridoxal 5'-phosphate</name>
        <dbReference type="ChEBI" id="CHEBI:597326"/>
    </ligand>
</feature>
<feature type="modified residue" description="N6-(pyridoxal phosphate)lysine" evidence="5 7">
    <location>
        <position position="78"/>
    </location>
</feature>
<dbReference type="InterPro" id="IPR022644">
    <property type="entry name" value="De-COase2_N"/>
</dbReference>
<dbReference type="Pfam" id="PF02784">
    <property type="entry name" value="Orn_Arg_deC_N"/>
    <property type="match status" value="1"/>
</dbReference>
<comment type="subunit">
    <text evidence="5">Homodimer.</text>
</comment>
<dbReference type="PROSITE" id="PS00879">
    <property type="entry name" value="ODR_DC_2_2"/>
    <property type="match status" value="1"/>
</dbReference>
<dbReference type="GO" id="GO:0008836">
    <property type="term" value="F:diaminopimelate decarboxylase activity"/>
    <property type="evidence" value="ECO:0007669"/>
    <property type="project" value="UniProtKB-UniRule"/>
</dbReference>
<dbReference type="PANTHER" id="PTHR43727:SF2">
    <property type="entry name" value="GROUP IV DECARBOXYLASE"/>
    <property type="match status" value="1"/>
</dbReference>
<evidence type="ECO:0000256" key="6">
    <source>
        <dbReference type="NCBIfam" id="TIGR01048"/>
    </source>
</evidence>
<gene>
    <name evidence="5" type="primary">lysA</name>
    <name evidence="11" type="ORF">C465_11676</name>
</gene>
<dbReference type="GO" id="GO:0030170">
    <property type="term" value="F:pyridoxal phosphate binding"/>
    <property type="evidence" value="ECO:0007669"/>
    <property type="project" value="UniProtKB-UniRule"/>
</dbReference>
<feature type="compositionally biased region" description="Basic and acidic residues" evidence="9">
    <location>
        <begin position="430"/>
        <end position="465"/>
    </location>
</feature>
<keyword evidence="2 5" id="KW-0210">Decarboxylase</keyword>
<keyword evidence="5" id="KW-0028">Amino-acid biosynthesis</keyword>
<evidence type="ECO:0000256" key="1">
    <source>
        <dbReference type="ARBA" id="ARBA00001933"/>
    </source>
</evidence>
<comment type="pathway">
    <text evidence="5 8">Amino-acid biosynthesis; L-lysine biosynthesis via DAP pathway; L-lysine from DL-2,6-diaminopimelate: step 1/1.</text>
</comment>
<feature type="binding site" evidence="5">
    <location>
        <position position="308"/>
    </location>
    <ligand>
        <name>substrate</name>
    </ligand>
</feature>
<dbReference type="InterPro" id="IPR002986">
    <property type="entry name" value="DAP_deCOOHase_LysA"/>
</dbReference>
<evidence type="ECO:0000256" key="5">
    <source>
        <dbReference type="HAMAP-Rule" id="MF_02120"/>
    </source>
</evidence>
<dbReference type="EC" id="4.1.1.20" evidence="5 6"/>
<dbReference type="PATRIC" id="fig|1227467.4.peg.2294"/>
<comment type="similarity">
    <text evidence="5">Belongs to the Orn/Lys/Arg decarboxylase class-II family. LysA subfamily.</text>
</comment>
<dbReference type="SUPFAM" id="SSF51419">
    <property type="entry name" value="PLP-binding barrel"/>
    <property type="match status" value="1"/>
</dbReference>
<dbReference type="HAMAP" id="MF_02120">
    <property type="entry name" value="LysA"/>
    <property type="match status" value="1"/>
</dbReference>
<dbReference type="CDD" id="cd06828">
    <property type="entry name" value="PLPDE_III_DapDC"/>
    <property type="match status" value="1"/>
</dbReference>
<dbReference type="InterPro" id="IPR022653">
    <property type="entry name" value="De-COase2_pyr-phos_BS"/>
</dbReference>
<sequence>MSDRDAGGRGDATGEEAGEPAADNPPVRRVSDWDAERLRGLAGEHETPLYVQDLDRVRENCERLLAAFPDADVRYAVKAHTGRAVLEAVRDAGLDAECASAGEVDRALAAGFDGSRLHYTAVNPPARDLDYVAGVAEAEPELTVTVGAVDALDRLAERGYDGRVCVRVNPGVGAGHHKKVTTGGAAKFGIPYDRAAEATRDAAGRFDVVGLHAHAGSGIDPDQLDSHRELVARMGELARDLSEPSDRDGDDPRDADPIDLEYVDVGGGFGVPYEEDAPALDLPAVAEATREAVAPLPAGVDLAIEPGRYVVADAGVLLTRVNTVKPTPDETVVGVDAGMTDLLRPAMYDAYHPIRNLGGASGEPPVAEREATPVTVAGPICETGDTLGRNRALADPSRGDLLAVGVAGAYGYEMASQYNSRPRPAEVALDDGRAAVTRRRETLGDLTTVEREADRDRTDRPEGDR</sequence>
<evidence type="ECO:0000256" key="2">
    <source>
        <dbReference type="ARBA" id="ARBA00022793"/>
    </source>
</evidence>
<dbReference type="Proteomes" id="UP000011526">
    <property type="component" value="Unassembled WGS sequence"/>
</dbReference>
<feature type="binding site" evidence="5">
    <location>
        <position position="410"/>
    </location>
    <ligand>
        <name>substrate</name>
    </ligand>
</feature>
<dbReference type="PANTHER" id="PTHR43727">
    <property type="entry name" value="DIAMINOPIMELATE DECARBOXYLASE"/>
    <property type="match status" value="1"/>
</dbReference>
<dbReference type="RefSeq" id="WP_004598414.1">
    <property type="nucleotide sequence ID" value="NZ_AOJM01000062.1"/>
</dbReference>
<dbReference type="NCBIfam" id="TIGR01048">
    <property type="entry name" value="lysA"/>
    <property type="match status" value="1"/>
</dbReference>
<organism evidence="11 12">
    <name type="scientific">Halorubrum distributum JCM 9100</name>
    <dbReference type="NCBI Taxonomy" id="1227467"/>
    <lineage>
        <taxon>Archaea</taxon>
        <taxon>Methanobacteriati</taxon>
        <taxon>Methanobacteriota</taxon>
        <taxon>Stenosarchaea group</taxon>
        <taxon>Halobacteria</taxon>
        <taxon>Halobacteriales</taxon>
        <taxon>Haloferacaceae</taxon>
        <taxon>Halorubrum</taxon>
        <taxon>Halorubrum distributum group</taxon>
    </lineage>
</organism>
<keyword evidence="4 5" id="KW-0456">Lyase</keyword>
<protein>
    <recommendedName>
        <fullName evidence="5 6">Diaminopimelate decarboxylase</fullName>
        <shortName evidence="5">DAP decarboxylase</shortName>
        <shortName evidence="5">DAPDC</shortName>
        <ecNumber evidence="5 6">4.1.1.20</ecNumber>
    </recommendedName>
</protein>
<dbReference type="Gene3D" id="2.40.37.10">
    <property type="entry name" value="Lyase, Ornithine Decarboxylase, Chain A, domain 1"/>
    <property type="match status" value="1"/>
</dbReference>
<feature type="active site" description="Proton donor" evidence="7">
    <location>
        <position position="381"/>
    </location>
</feature>
<feature type="binding site" evidence="5">
    <location>
        <position position="268"/>
    </location>
    <ligand>
        <name>pyridoxal 5'-phosphate</name>
        <dbReference type="ChEBI" id="CHEBI:597326"/>
    </ligand>
</feature>
<dbReference type="EMBL" id="AOJM01000062">
    <property type="protein sequence ID" value="ELZ47381.1"/>
    <property type="molecule type" value="Genomic_DNA"/>
</dbReference>
<accession>M0EHW8</accession>
<feature type="binding site" evidence="5">
    <location>
        <position position="348"/>
    </location>
    <ligand>
        <name>substrate</name>
    </ligand>
</feature>
<comment type="catalytic activity">
    <reaction evidence="5 8">
        <text>meso-2,6-diaminopimelate + H(+) = L-lysine + CO2</text>
        <dbReference type="Rhea" id="RHEA:15101"/>
        <dbReference type="ChEBI" id="CHEBI:15378"/>
        <dbReference type="ChEBI" id="CHEBI:16526"/>
        <dbReference type="ChEBI" id="CHEBI:32551"/>
        <dbReference type="ChEBI" id="CHEBI:57791"/>
        <dbReference type="EC" id="4.1.1.20"/>
    </reaction>
</comment>
<evidence type="ECO:0000313" key="11">
    <source>
        <dbReference type="EMBL" id="ELZ47381.1"/>
    </source>
</evidence>
<feature type="region of interest" description="Disordered" evidence="9">
    <location>
        <begin position="420"/>
        <end position="465"/>
    </location>
</feature>
<dbReference type="PRINTS" id="PR01181">
    <property type="entry name" value="DAPDCRBXLASE"/>
</dbReference>
<feature type="region of interest" description="Disordered" evidence="9">
    <location>
        <begin position="1"/>
        <end position="31"/>
    </location>
</feature>
<feature type="domain" description="Orn/DAP/Arg decarboxylase 2 N-terminal" evidence="10">
    <location>
        <begin position="55"/>
        <end position="312"/>
    </location>
</feature>
<keyword evidence="12" id="KW-1185">Reference proteome</keyword>
<dbReference type="InterPro" id="IPR009006">
    <property type="entry name" value="Ala_racemase/Decarboxylase_C"/>
</dbReference>
<evidence type="ECO:0000313" key="12">
    <source>
        <dbReference type="Proteomes" id="UP000011526"/>
    </source>
</evidence>
<feature type="binding site" evidence="5">
    <location>
        <position position="344"/>
    </location>
    <ligand>
        <name>substrate</name>
    </ligand>
</feature>
<dbReference type="SUPFAM" id="SSF50621">
    <property type="entry name" value="Alanine racemase C-terminal domain-like"/>
    <property type="match status" value="1"/>
</dbReference>
<feature type="binding site" evidence="5">
    <location>
        <position position="382"/>
    </location>
    <ligand>
        <name>substrate</name>
    </ligand>
</feature>
<feature type="binding site" evidence="5">
    <location>
        <position position="410"/>
    </location>
    <ligand>
        <name>pyridoxal 5'-phosphate</name>
        <dbReference type="ChEBI" id="CHEBI:597326"/>
    </ligand>
</feature>
<evidence type="ECO:0000256" key="8">
    <source>
        <dbReference type="RuleBase" id="RU003738"/>
    </source>
</evidence>
<dbReference type="InterPro" id="IPR029066">
    <property type="entry name" value="PLP-binding_barrel"/>
</dbReference>
<dbReference type="Gene3D" id="3.20.20.10">
    <property type="entry name" value="Alanine racemase"/>
    <property type="match status" value="1"/>
</dbReference>
<dbReference type="PROSITE" id="PS00878">
    <property type="entry name" value="ODR_DC_2_1"/>
    <property type="match status" value="1"/>
</dbReference>